<dbReference type="PATRIC" id="fig|60890.4.peg.379"/>
<evidence type="ECO:0000313" key="1">
    <source>
        <dbReference type="EMBL" id="ANP35326.1"/>
    </source>
</evidence>
<keyword evidence="1" id="KW-0560">Oxidoreductase</keyword>
<gene>
    <name evidence="1" type="ORF">JL2886_00394</name>
</gene>
<sequence length="120" mass="13264">MTDPTKIGLKETGCITGYHAHVYFDADTVEQALVLCQRAAEIFGVKMGRVHDKLVGPHPMWSCQLAADPEQFAQLLPWLALNRDGLIVFAHPETGDELADHRDHGIWLGTGLELDLSLFA</sequence>
<evidence type="ECO:0000313" key="2">
    <source>
        <dbReference type="Proteomes" id="UP000092565"/>
    </source>
</evidence>
<dbReference type="EMBL" id="CP015124">
    <property type="protein sequence ID" value="ANP35326.1"/>
    <property type="molecule type" value="Genomic_DNA"/>
</dbReference>
<dbReference type="PIRSF" id="PIRSF028139">
    <property type="entry name" value="DOPA-diox_rel_Mll2280"/>
    <property type="match status" value="1"/>
</dbReference>
<dbReference type="AlphaFoldDB" id="A0A1B0ZMC8"/>
<protein>
    <submittedName>
        <fullName evidence="1">DOPA 4,5-dioxygenase</fullName>
    </submittedName>
</protein>
<dbReference type="InterPro" id="IPR023389">
    <property type="entry name" value="DOPA-like_sf"/>
</dbReference>
<dbReference type="InterPro" id="IPR014980">
    <property type="entry name" value="DOPA_dioxygen"/>
</dbReference>
<dbReference type="SUPFAM" id="SSF143410">
    <property type="entry name" value="DOPA-like"/>
    <property type="match status" value="1"/>
</dbReference>
<keyword evidence="2" id="KW-1185">Reference proteome</keyword>
<proteinExistence type="predicted"/>
<dbReference type="GO" id="GO:0051213">
    <property type="term" value="F:dioxygenase activity"/>
    <property type="evidence" value="ECO:0007669"/>
    <property type="project" value="UniProtKB-KW"/>
</dbReference>
<name>A0A1B0ZMC8_9RHOB</name>
<accession>A0A1B0ZMC8</accession>
<reference evidence="1 2" key="1">
    <citation type="submission" date="2016-04" db="EMBL/GenBank/DDBJ databases">
        <authorList>
            <person name="Evans L.H."/>
            <person name="Alamgir A."/>
            <person name="Owens N."/>
            <person name="Weber N.D."/>
            <person name="Virtaneva K."/>
            <person name="Barbian K."/>
            <person name="Babar A."/>
            <person name="Rosenke K."/>
        </authorList>
    </citation>
    <scope>NUCLEOTIDE SEQUENCE [LARGE SCALE GENOMIC DNA]</scope>
    <source>
        <strain evidence="1 2">JL2886</strain>
    </source>
</reference>
<keyword evidence="1" id="KW-0223">Dioxygenase</keyword>
<dbReference type="Gene3D" id="3.30.70.1240">
    <property type="entry name" value="DOPA-like domains"/>
    <property type="match status" value="1"/>
</dbReference>
<dbReference type="PANTHER" id="PTHR36423">
    <property type="entry name" value="AFR070WP"/>
    <property type="match status" value="1"/>
</dbReference>
<dbReference type="Pfam" id="PF08883">
    <property type="entry name" value="DOPA_dioxygen"/>
    <property type="match status" value="1"/>
</dbReference>
<dbReference type="PANTHER" id="PTHR36423:SF2">
    <property type="entry name" value="AFR070WP"/>
    <property type="match status" value="1"/>
</dbReference>
<dbReference type="Proteomes" id="UP000092565">
    <property type="component" value="Chromosome"/>
</dbReference>
<dbReference type="OrthoDB" id="572228at2"/>
<organism evidence="1 2">
    <name type="scientific">Phaeobacter gallaeciensis</name>
    <dbReference type="NCBI Taxonomy" id="60890"/>
    <lineage>
        <taxon>Bacteria</taxon>
        <taxon>Pseudomonadati</taxon>
        <taxon>Pseudomonadota</taxon>
        <taxon>Alphaproteobacteria</taxon>
        <taxon>Rhodobacterales</taxon>
        <taxon>Roseobacteraceae</taxon>
        <taxon>Phaeobacter</taxon>
    </lineage>
</organism>
<dbReference type="RefSeq" id="WP_065270463.1">
    <property type="nucleotide sequence ID" value="NZ_CP015124.1"/>
</dbReference>